<dbReference type="Gene3D" id="2.60.120.260">
    <property type="entry name" value="Galactose-binding domain-like"/>
    <property type="match status" value="1"/>
</dbReference>
<dbReference type="EMBL" id="JAZAVJ010000217">
    <property type="protein sequence ID" value="KAK7404045.1"/>
    <property type="molecule type" value="Genomic_DNA"/>
</dbReference>
<dbReference type="Proteomes" id="UP001498476">
    <property type="component" value="Unassembled WGS sequence"/>
</dbReference>
<name>A0ABR1GQL3_9HYPO</name>
<reference evidence="3 4" key="1">
    <citation type="journal article" date="2025" name="Microbiol. Resour. Announc.">
        <title>Draft genome sequences for Neonectria magnoliae and Neonectria punicea, canker pathogens of Liriodendron tulipifera and Acer saccharum in West Virginia.</title>
        <authorList>
            <person name="Petronek H.M."/>
            <person name="Kasson M.T."/>
            <person name="Metheny A.M."/>
            <person name="Stauder C.M."/>
            <person name="Lovett B."/>
            <person name="Lynch S.C."/>
            <person name="Garnas J.R."/>
            <person name="Kasson L.R."/>
            <person name="Stajich J.E."/>
        </authorList>
    </citation>
    <scope>NUCLEOTIDE SEQUENCE [LARGE SCALE GENOMIC DNA]</scope>
    <source>
        <strain evidence="3 4">NRRL 64653</strain>
    </source>
</reference>
<feature type="chain" id="PRO_5046778888" evidence="2">
    <location>
        <begin position="23"/>
        <end position="233"/>
    </location>
</feature>
<organism evidence="3 4">
    <name type="scientific">Neonectria punicea</name>
    <dbReference type="NCBI Taxonomy" id="979145"/>
    <lineage>
        <taxon>Eukaryota</taxon>
        <taxon>Fungi</taxon>
        <taxon>Dikarya</taxon>
        <taxon>Ascomycota</taxon>
        <taxon>Pezizomycotina</taxon>
        <taxon>Sordariomycetes</taxon>
        <taxon>Hypocreomycetidae</taxon>
        <taxon>Hypocreales</taxon>
        <taxon>Nectriaceae</taxon>
        <taxon>Neonectria</taxon>
    </lineage>
</organism>
<sequence>MISPRNALTILVVAAATWGADAGPCKATTVSSTTAEETSTSTTETSTLETTAAPTTTTTSTTELPTVTTYKFFRPRNARRDEEGEAEEPTWSLSDGVTVEEDAEIAHSGDHYVLVRIESDEETPSIEENIVEDIQTAEPGRLSYSWALAEVQNFGKDGVCSIVSKLDGVVVDTLNFNSNPANQYHDHEVEVPFLTPNPIFSMYFFCSGSDFSRVDVLIDDVSVVAVPANQELR</sequence>
<proteinExistence type="predicted"/>
<feature type="signal peptide" evidence="2">
    <location>
        <begin position="1"/>
        <end position="22"/>
    </location>
</feature>
<gene>
    <name evidence="3" type="ORF">QQX98_010166</name>
</gene>
<feature type="compositionally biased region" description="Low complexity" evidence="1">
    <location>
        <begin position="27"/>
        <end position="62"/>
    </location>
</feature>
<protein>
    <submittedName>
        <fullName evidence="3">Uncharacterized protein</fullName>
    </submittedName>
</protein>
<evidence type="ECO:0000256" key="1">
    <source>
        <dbReference type="SAM" id="MobiDB-lite"/>
    </source>
</evidence>
<feature type="region of interest" description="Disordered" evidence="1">
    <location>
        <begin position="22"/>
        <end position="62"/>
    </location>
</feature>
<keyword evidence="2" id="KW-0732">Signal</keyword>
<evidence type="ECO:0000256" key="2">
    <source>
        <dbReference type="SAM" id="SignalP"/>
    </source>
</evidence>
<keyword evidence="4" id="KW-1185">Reference proteome</keyword>
<comment type="caution">
    <text evidence="3">The sequence shown here is derived from an EMBL/GenBank/DDBJ whole genome shotgun (WGS) entry which is preliminary data.</text>
</comment>
<accession>A0ABR1GQL3</accession>
<evidence type="ECO:0000313" key="4">
    <source>
        <dbReference type="Proteomes" id="UP001498476"/>
    </source>
</evidence>
<evidence type="ECO:0000313" key="3">
    <source>
        <dbReference type="EMBL" id="KAK7404045.1"/>
    </source>
</evidence>